<keyword evidence="4 9" id="KW-0812">Transmembrane</keyword>
<accession>A0A813M8W7</accession>
<proteinExistence type="inferred from homology"/>
<keyword evidence="3" id="KW-0153">Cholesterol metabolism</keyword>
<organism evidence="10 11">
    <name type="scientific">Adineta ricciae</name>
    <name type="common">Rotifer</name>
    <dbReference type="NCBI Taxonomy" id="249248"/>
    <lineage>
        <taxon>Eukaryota</taxon>
        <taxon>Metazoa</taxon>
        <taxon>Spiralia</taxon>
        <taxon>Gnathifera</taxon>
        <taxon>Rotifera</taxon>
        <taxon>Eurotatoria</taxon>
        <taxon>Bdelloidea</taxon>
        <taxon>Adinetida</taxon>
        <taxon>Adinetidae</taxon>
        <taxon>Adineta</taxon>
    </lineage>
</organism>
<sequence>MTTMLVDRASLYPLRSIKLFTFGCTLAVVLMTFQYEHKLRLFNSPRLILTLPALSLISICGFGAALIGLLYPMFITTIDQTFFSEQNDNIIRKSQVCKSIVIFVGINHLCAKIPFQSDLHFTLTLAFLCVAFWWWFDRTKVTFVFASLVSFILTMTTEILLRAGAFEYTYSDFYLKTCVPCLTFAGAILVAQITKLLSQPDQSSSITITNENFSEQEHSSRTVNILIHGPSC</sequence>
<keyword evidence="7 9" id="KW-0472">Membrane</keyword>
<comment type="caution">
    <text evidence="10">The sequence shown here is derived from an EMBL/GenBank/DDBJ whole genome shotgun (WGS) entry which is preliminary data.</text>
</comment>
<evidence type="ECO:0000256" key="9">
    <source>
        <dbReference type="SAM" id="Phobius"/>
    </source>
</evidence>
<evidence type="ECO:0000256" key="1">
    <source>
        <dbReference type="ARBA" id="ARBA00004477"/>
    </source>
</evidence>
<keyword evidence="8" id="KW-0753">Steroid metabolism</keyword>
<name>A0A813M8W7_ADIRI</name>
<dbReference type="InterPro" id="IPR025929">
    <property type="entry name" value="INSIG_fam"/>
</dbReference>
<dbReference type="GO" id="GO:0008203">
    <property type="term" value="P:cholesterol metabolic process"/>
    <property type="evidence" value="ECO:0007669"/>
    <property type="project" value="UniProtKB-KW"/>
</dbReference>
<evidence type="ECO:0000313" key="11">
    <source>
        <dbReference type="Proteomes" id="UP000663852"/>
    </source>
</evidence>
<reference evidence="10" key="1">
    <citation type="submission" date="2021-02" db="EMBL/GenBank/DDBJ databases">
        <authorList>
            <person name="Nowell W R."/>
        </authorList>
    </citation>
    <scope>NUCLEOTIDE SEQUENCE</scope>
</reference>
<feature type="transmembrane region" description="Helical" evidence="9">
    <location>
        <begin position="119"/>
        <end position="136"/>
    </location>
</feature>
<evidence type="ECO:0000256" key="6">
    <source>
        <dbReference type="ARBA" id="ARBA00022989"/>
    </source>
</evidence>
<evidence type="ECO:0000256" key="3">
    <source>
        <dbReference type="ARBA" id="ARBA00022548"/>
    </source>
</evidence>
<dbReference type="EMBL" id="CAJNOJ010000001">
    <property type="protein sequence ID" value="CAF0720285.1"/>
    <property type="molecule type" value="Genomic_DNA"/>
</dbReference>
<dbReference type="Proteomes" id="UP000663852">
    <property type="component" value="Unassembled WGS sequence"/>
</dbReference>
<dbReference type="AlphaFoldDB" id="A0A813M8W7"/>
<keyword evidence="8" id="KW-1207">Sterol metabolism</keyword>
<evidence type="ECO:0000256" key="4">
    <source>
        <dbReference type="ARBA" id="ARBA00022692"/>
    </source>
</evidence>
<keyword evidence="8" id="KW-0443">Lipid metabolism</keyword>
<dbReference type="GO" id="GO:0016126">
    <property type="term" value="P:sterol biosynthetic process"/>
    <property type="evidence" value="ECO:0007669"/>
    <property type="project" value="TreeGrafter"/>
</dbReference>
<dbReference type="Pfam" id="PF07281">
    <property type="entry name" value="INSIG"/>
    <property type="match status" value="1"/>
</dbReference>
<evidence type="ECO:0000256" key="2">
    <source>
        <dbReference type="ARBA" id="ARBA00007475"/>
    </source>
</evidence>
<keyword evidence="5" id="KW-0256">Endoplasmic reticulum</keyword>
<feature type="transmembrane region" description="Helical" evidence="9">
    <location>
        <begin position="47"/>
        <end position="71"/>
    </location>
</feature>
<feature type="transmembrane region" description="Helical" evidence="9">
    <location>
        <begin position="142"/>
        <end position="161"/>
    </location>
</feature>
<evidence type="ECO:0000256" key="7">
    <source>
        <dbReference type="ARBA" id="ARBA00023136"/>
    </source>
</evidence>
<dbReference type="OrthoDB" id="205546at2759"/>
<gene>
    <name evidence="10" type="ORF">EDS130_LOCUS174</name>
</gene>
<feature type="transmembrane region" description="Helical" evidence="9">
    <location>
        <begin position="12"/>
        <end position="35"/>
    </location>
</feature>
<protein>
    <submittedName>
        <fullName evidence="10">Uncharacterized protein</fullName>
    </submittedName>
</protein>
<comment type="similarity">
    <text evidence="2">Belongs to the INSIG family.</text>
</comment>
<comment type="subcellular location">
    <subcellularLocation>
        <location evidence="1">Endoplasmic reticulum membrane</location>
        <topology evidence="1">Multi-pass membrane protein</topology>
    </subcellularLocation>
</comment>
<evidence type="ECO:0000313" key="10">
    <source>
        <dbReference type="EMBL" id="CAF0720285.1"/>
    </source>
</evidence>
<evidence type="ECO:0000256" key="5">
    <source>
        <dbReference type="ARBA" id="ARBA00022824"/>
    </source>
</evidence>
<dbReference type="PANTHER" id="PTHR15301:SF3">
    <property type="entry name" value="PROTEIN NSG1-RELATED"/>
    <property type="match status" value="1"/>
</dbReference>
<keyword evidence="6 9" id="KW-1133">Transmembrane helix</keyword>
<dbReference type="PANTHER" id="PTHR15301">
    <property type="entry name" value="INSULIN-INDUCED GENE 1"/>
    <property type="match status" value="1"/>
</dbReference>
<dbReference type="GO" id="GO:0005789">
    <property type="term" value="C:endoplasmic reticulum membrane"/>
    <property type="evidence" value="ECO:0007669"/>
    <property type="project" value="UniProtKB-SubCell"/>
</dbReference>
<evidence type="ECO:0000256" key="8">
    <source>
        <dbReference type="ARBA" id="ARBA00023166"/>
    </source>
</evidence>